<name>A0A347UFJ5_9RHOB</name>
<accession>A0A347UFJ5</accession>
<dbReference type="OrthoDB" id="287932at2"/>
<evidence type="ECO:0000313" key="1">
    <source>
        <dbReference type="EMBL" id="AXX97623.1"/>
    </source>
</evidence>
<dbReference type="InterPro" id="IPR011008">
    <property type="entry name" value="Dimeric_a/b-barrel"/>
</dbReference>
<evidence type="ECO:0000313" key="2">
    <source>
        <dbReference type="Proteomes" id="UP000261704"/>
    </source>
</evidence>
<dbReference type="SUPFAM" id="SSF54909">
    <property type="entry name" value="Dimeric alpha+beta barrel"/>
    <property type="match status" value="1"/>
</dbReference>
<protein>
    <recommendedName>
        <fullName evidence="3">Antibiotic biosynthesis monooxygenase</fullName>
    </recommendedName>
</protein>
<reference evidence="1 2" key="1">
    <citation type="submission" date="2018-09" db="EMBL/GenBank/DDBJ databases">
        <title>Profundibacter amoris BAR1 gen. nov., sp. nov., a new member of the Roseobacter clade isolated at Lokis Castle Vent Field on the Arctic Mid-Oceanic Ridge.</title>
        <authorList>
            <person name="Le Moine Bauer S."/>
            <person name="Sjoeberg A.G."/>
            <person name="L'Haridon S."/>
            <person name="Stokke R."/>
            <person name="Roalkvam I."/>
            <person name="Steen I.H."/>
            <person name="Dahle H."/>
        </authorList>
    </citation>
    <scope>NUCLEOTIDE SEQUENCE [LARGE SCALE GENOMIC DNA]</scope>
    <source>
        <strain evidence="1 2">BAR1</strain>
    </source>
</reference>
<sequence>MPDKCQFLITFEVNQNSISSFEDMLGSVKIELPKVAGCQNVNIFRHDGPENNKFTLFETWDSKALHQDHVLRMQETGQWAEIEKMLTRQPTGCYLLTL</sequence>
<organism evidence="1 2">
    <name type="scientific">Profundibacter amoris</name>
    <dbReference type="NCBI Taxonomy" id="2171755"/>
    <lineage>
        <taxon>Bacteria</taxon>
        <taxon>Pseudomonadati</taxon>
        <taxon>Pseudomonadota</taxon>
        <taxon>Alphaproteobacteria</taxon>
        <taxon>Rhodobacterales</taxon>
        <taxon>Paracoccaceae</taxon>
        <taxon>Profundibacter</taxon>
    </lineage>
</organism>
<dbReference type="KEGG" id="pamo:BAR1_06570"/>
<gene>
    <name evidence="1" type="ORF">BAR1_06570</name>
</gene>
<dbReference type="Proteomes" id="UP000261704">
    <property type="component" value="Chromosome"/>
</dbReference>
<dbReference type="EMBL" id="CP032125">
    <property type="protein sequence ID" value="AXX97623.1"/>
    <property type="molecule type" value="Genomic_DNA"/>
</dbReference>
<dbReference type="AlphaFoldDB" id="A0A347UFJ5"/>
<dbReference type="Gene3D" id="3.30.70.100">
    <property type="match status" value="1"/>
</dbReference>
<proteinExistence type="predicted"/>
<keyword evidence="2" id="KW-1185">Reference proteome</keyword>
<dbReference type="RefSeq" id="WP_118942280.1">
    <property type="nucleotide sequence ID" value="NZ_CP032125.1"/>
</dbReference>
<evidence type="ECO:0008006" key="3">
    <source>
        <dbReference type="Google" id="ProtNLM"/>
    </source>
</evidence>